<dbReference type="PANTHER" id="PTHR12406:SF41">
    <property type="entry name" value="BRUMMER, ISOFORM B-RELATED"/>
    <property type="match status" value="1"/>
</dbReference>
<evidence type="ECO:0000256" key="13">
    <source>
        <dbReference type="ARBA" id="ARBA00023136"/>
    </source>
</evidence>
<keyword evidence="4 16" id="KW-0813">Transport</keyword>
<feature type="transmembrane region" description="Helical" evidence="17">
    <location>
        <begin position="786"/>
        <end position="803"/>
    </location>
</feature>
<dbReference type="GO" id="GO:0016020">
    <property type="term" value="C:membrane"/>
    <property type="evidence" value="ECO:0007669"/>
    <property type="project" value="UniProtKB-SubCell"/>
</dbReference>
<evidence type="ECO:0000256" key="5">
    <source>
        <dbReference type="ARBA" id="ARBA00022538"/>
    </source>
</evidence>
<evidence type="ECO:0000256" key="17">
    <source>
        <dbReference type="SAM" id="Phobius"/>
    </source>
</evidence>
<evidence type="ECO:0000256" key="9">
    <source>
        <dbReference type="ARBA" id="ARBA00022958"/>
    </source>
</evidence>
<dbReference type="Pfam" id="PF01734">
    <property type="entry name" value="Patatin"/>
    <property type="match status" value="1"/>
</dbReference>
<dbReference type="InterPro" id="IPR003280">
    <property type="entry name" value="2pore_dom_K_chnl"/>
</dbReference>
<evidence type="ECO:0000256" key="4">
    <source>
        <dbReference type="ARBA" id="ARBA00022448"/>
    </source>
</evidence>
<proteinExistence type="inferred from homology"/>
<dbReference type="Gene3D" id="1.10.287.70">
    <property type="match status" value="1"/>
</dbReference>
<reference evidence="19" key="2">
    <citation type="submission" date="2020-05" db="UniProtKB">
        <authorList>
            <consortium name="EnsemblMetazoa"/>
        </authorList>
    </citation>
    <scope>IDENTIFICATION</scope>
    <source>
        <strain evidence="19">MINIMUS1</strain>
    </source>
</reference>
<dbReference type="CDD" id="cd07218">
    <property type="entry name" value="Pat_iPLA2"/>
    <property type="match status" value="1"/>
</dbReference>
<keyword evidence="9" id="KW-0630">Potassium</keyword>
<keyword evidence="10 17" id="KW-1133">Transmembrane helix</keyword>
<dbReference type="PRINTS" id="PR01333">
    <property type="entry name" value="2POREKCHANEL"/>
</dbReference>
<dbReference type="Proteomes" id="UP000075920">
    <property type="component" value="Unassembled WGS sequence"/>
</dbReference>
<feature type="short sequence motif" description="DGA/G" evidence="15">
    <location>
        <begin position="102"/>
        <end position="104"/>
    </location>
</feature>
<evidence type="ECO:0000313" key="19">
    <source>
        <dbReference type="EnsemblMetazoa" id="AMIN008602-PA"/>
    </source>
</evidence>
<sequence>MTSDFFRVVNEARSHSLGPFSPRFNIQTCLLEGLQKFLPPDAHERVNGKLHISLTRVYDGKNVIVSQFNSREDLLQALLCACFIPVFSGLLPPRFHGVRYMDGAFSDNLPTLDENTVTVSPFCGESDICPRDNSSQMFHVNWANTSIELSKENINRFGRILFPPKPEILSSFCQQGFDDALNFLHRNNLISCTRCLAVQSTFVVAEQPSPNLEEQILEEYDPECSECKECTQHRKNALVGSMPDNVLTVFQTYIEQANKGLINWVFRHRGGKLLTALSLPAILPADIVCATLTNIVGGMIEQRQFRYQVLGNVVCPTQPTTSSSRFRQTQPHTQQHRLKCNHLVCSTTSRSVPLPLPFDRLATLAVPDRQRFLAQLENRLAYRLMGAAPSIGKQIWAMSEFVLKNLNTILLKVRRRQKQQQLTANLQCQIALTEYNQSMGGQQHHQHSHRSSIIDMRMDDGKTFSKEITPTYTSGHQSAMGDIDAFDHILQVSSHHDAMYAYYYMDDDNKVKVTEIFDMSESDNPALQTANELEANQQLEFDNDWETTQPDFLYANSYGGDNIIDIEEYIDPSIFMTGNHHHLMSGNNNNNTGGLNTLTQYPINPWECSQVQIEELSTDFNDPSLEPEADQQTSLMSESATLLLSKPPSSYSVEIMKKQNVRTISLIVCTFTYLLIGAAVFDALESETEKKRWKALSGTRILLKVAIAVQFSLPNTVPFTAIENILISRYNISSEDFKVIETVIMKSEPHKAGQQWKFSGAFYYATTVLTTIGYGHSTPSTVSGKIFTMCYAAIGIPLGLVMFQSIGERVNRLSSVIVHAVKTSFNCKKAIASEIDLILVVTTLSSLTIAGGAAAFSKFEGWSYFDSVYYCFITLTTIGFGDMVALQRDNALNKKPEYVAFALIFILFGLAVVAASLNLLVLRFVTMNTEDEKRDEAQAIQALQIAVKLDGDIITGNTDSVDERCYDRISVINPLTVCHNCPTKFDMTEAGNGCFIDTSYRYPLMDCEMTQLRSPAGFNGPANNGQRVHEYEPDDDGLIRPLRYDFQPSRGRASV</sequence>
<dbReference type="Pfam" id="PF07885">
    <property type="entry name" value="Ion_trans_2"/>
    <property type="match status" value="2"/>
</dbReference>
<evidence type="ECO:0000256" key="12">
    <source>
        <dbReference type="ARBA" id="ARBA00023098"/>
    </source>
</evidence>
<evidence type="ECO:0000256" key="7">
    <source>
        <dbReference type="ARBA" id="ARBA00022801"/>
    </source>
</evidence>
<dbReference type="SUPFAM" id="SSF81324">
    <property type="entry name" value="Voltage-gated potassium channels"/>
    <property type="match status" value="2"/>
</dbReference>
<evidence type="ECO:0000256" key="2">
    <source>
        <dbReference type="ARBA" id="ARBA00006666"/>
    </source>
</evidence>
<evidence type="ECO:0000259" key="18">
    <source>
        <dbReference type="PROSITE" id="PS51635"/>
    </source>
</evidence>
<dbReference type="PRINTS" id="PR01095">
    <property type="entry name" value="TASKCHANNEL"/>
</dbReference>
<keyword evidence="14 16" id="KW-0407">Ion channel</keyword>
<evidence type="ECO:0000256" key="1">
    <source>
        <dbReference type="ARBA" id="ARBA00004141"/>
    </source>
</evidence>
<dbReference type="InterPro" id="IPR002641">
    <property type="entry name" value="PNPLA_dom"/>
</dbReference>
<dbReference type="InterPro" id="IPR016035">
    <property type="entry name" value="Acyl_Trfase/lysoPLipase"/>
</dbReference>
<protein>
    <recommendedName>
        <fullName evidence="3">triacylglycerol lipase</fullName>
        <ecNumber evidence="3">3.1.1.3</ecNumber>
    </recommendedName>
</protein>
<dbReference type="FunFam" id="1.10.287.70:FF:000090">
    <property type="entry name" value="two pore potassium channel protein sup-9"/>
    <property type="match status" value="1"/>
</dbReference>
<evidence type="ECO:0000256" key="6">
    <source>
        <dbReference type="ARBA" id="ARBA00022692"/>
    </source>
</evidence>
<dbReference type="PROSITE" id="PS51635">
    <property type="entry name" value="PNPLA"/>
    <property type="match status" value="1"/>
</dbReference>
<feature type="transmembrane region" description="Helical" evidence="17">
    <location>
        <begin position="867"/>
        <end position="886"/>
    </location>
</feature>
<evidence type="ECO:0000313" key="20">
    <source>
        <dbReference type="Proteomes" id="UP000075920"/>
    </source>
</evidence>
<reference evidence="20" key="1">
    <citation type="submission" date="2013-03" db="EMBL/GenBank/DDBJ databases">
        <title>The Genome Sequence of Anopheles minimus MINIMUS1.</title>
        <authorList>
            <consortium name="The Broad Institute Genomics Platform"/>
            <person name="Neafsey D.E."/>
            <person name="Walton C."/>
            <person name="Walker B."/>
            <person name="Young S.K."/>
            <person name="Zeng Q."/>
            <person name="Gargeya S."/>
            <person name="Fitzgerald M."/>
            <person name="Haas B."/>
            <person name="Abouelleil A."/>
            <person name="Allen A.W."/>
            <person name="Alvarado L."/>
            <person name="Arachchi H.M."/>
            <person name="Berlin A.M."/>
            <person name="Chapman S.B."/>
            <person name="Gainer-Dewar J."/>
            <person name="Goldberg J."/>
            <person name="Griggs A."/>
            <person name="Gujja S."/>
            <person name="Hansen M."/>
            <person name="Howarth C."/>
            <person name="Imamovic A."/>
            <person name="Ireland A."/>
            <person name="Larimer J."/>
            <person name="McCowan C."/>
            <person name="Murphy C."/>
            <person name="Pearson M."/>
            <person name="Poon T.W."/>
            <person name="Priest M."/>
            <person name="Roberts A."/>
            <person name="Saif S."/>
            <person name="Shea T."/>
            <person name="Sisk P."/>
            <person name="Sykes S."/>
            <person name="Wortman J."/>
            <person name="Nusbaum C."/>
            <person name="Birren B."/>
        </authorList>
    </citation>
    <scope>NUCLEOTIDE SEQUENCE [LARGE SCALE GENOMIC DNA]</scope>
    <source>
        <strain evidence="20">MINIMUS1</strain>
    </source>
</reference>
<evidence type="ECO:0000256" key="15">
    <source>
        <dbReference type="PROSITE-ProRule" id="PRU01161"/>
    </source>
</evidence>
<dbReference type="GO" id="GO:0019433">
    <property type="term" value="P:triglyceride catabolic process"/>
    <property type="evidence" value="ECO:0007669"/>
    <property type="project" value="TreeGrafter"/>
</dbReference>
<dbReference type="Gene3D" id="3.40.1090.10">
    <property type="entry name" value="Cytosolic phospholipase A2 catalytic domain"/>
    <property type="match status" value="1"/>
</dbReference>
<comment type="caution">
    <text evidence="15">Lacks conserved residue(s) required for the propagation of feature annotation.</text>
</comment>
<name>A0A182WE06_9DIPT</name>
<dbReference type="GO" id="GO:0004806">
    <property type="term" value="F:triacylglycerol lipase activity"/>
    <property type="evidence" value="ECO:0007669"/>
    <property type="project" value="UniProtKB-EC"/>
</dbReference>
<keyword evidence="5" id="KW-0633">Potassium transport</keyword>
<feature type="transmembrane region" description="Helical" evidence="17">
    <location>
        <begin position="898"/>
        <end position="925"/>
    </location>
</feature>
<evidence type="ECO:0000256" key="10">
    <source>
        <dbReference type="ARBA" id="ARBA00022989"/>
    </source>
</evidence>
<evidence type="ECO:0000256" key="8">
    <source>
        <dbReference type="ARBA" id="ARBA00022826"/>
    </source>
</evidence>
<feature type="domain" description="PNPLA" evidence="18">
    <location>
        <begin position="1"/>
        <end position="115"/>
    </location>
</feature>
<evidence type="ECO:0000256" key="14">
    <source>
        <dbReference type="ARBA" id="ARBA00023303"/>
    </source>
</evidence>
<keyword evidence="20" id="KW-1185">Reference proteome</keyword>
<dbReference type="InterPro" id="IPR033562">
    <property type="entry name" value="PLPL"/>
</dbReference>
<evidence type="ECO:0000256" key="11">
    <source>
        <dbReference type="ARBA" id="ARBA00023065"/>
    </source>
</evidence>
<feature type="transmembrane region" description="Helical" evidence="17">
    <location>
        <begin position="756"/>
        <end position="774"/>
    </location>
</feature>
<keyword evidence="7" id="KW-0378">Hydrolase</keyword>
<dbReference type="InterPro" id="IPR003092">
    <property type="entry name" value="2pore_dom_K_chnl_TASK"/>
</dbReference>
<keyword evidence="6 16" id="KW-0812">Transmembrane</keyword>
<keyword evidence="11 16" id="KW-0406">Ion transport</keyword>
<feature type="transmembrane region" description="Helical" evidence="17">
    <location>
        <begin position="664"/>
        <end position="684"/>
    </location>
</feature>
<comment type="similarity">
    <text evidence="2 16">Belongs to the two pore domain potassium channel (TC 1.A.1.8) family.</text>
</comment>
<dbReference type="PANTHER" id="PTHR12406">
    <property type="entry name" value="CALCIUM-INDEPENDENT PHOSPHOLIPASE A2 IPLA2 -RELATED"/>
    <property type="match status" value="1"/>
</dbReference>
<dbReference type="STRING" id="112268.A0A182WE06"/>
<dbReference type="VEuPathDB" id="VectorBase:AMIN008602"/>
<dbReference type="GO" id="GO:0005267">
    <property type="term" value="F:potassium channel activity"/>
    <property type="evidence" value="ECO:0007669"/>
    <property type="project" value="UniProtKB-KW"/>
</dbReference>
<dbReference type="InterPro" id="IPR013099">
    <property type="entry name" value="K_chnl_dom"/>
</dbReference>
<dbReference type="SUPFAM" id="SSF52151">
    <property type="entry name" value="FabD/lysophospholipase-like"/>
    <property type="match status" value="1"/>
</dbReference>
<dbReference type="FunFam" id="3.40.1090.10:FF:000003">
    <property type="entry name" value="Patatin-like phospholipase domain-containing protein 2"/>
    <property type="match status" value="1"/>
</dbReference>
<keyword evidence="8" id="KW-0631">Potassium channel</keyword>
<dbReference type="GO" id="GO:0055088">
    <property type="term" value="P:lipid homeostasis"/>
    <property type="evidence" value="ECO:0007669"/>
    <property type="project" value="TreeGrafter"/>
</dbReference>
<accession>A0A182WE06</accession>
<evidence type="ECO:0000256" key="16">
    <source>
        <dbReference type="RuleBase" id="RU003857"/>
    </source>
</evidence>
<keyword evidence="12" id="KW-0443">Lipid metabolism</keyword>
<dbReference type="AlphaFoldDB" id="A0A182WE06"/>
<keyword evidence="13 17" id="KW-0472">Membrane</keyword>
<comment type="subcellular location">
    <subcellularLocation>
        <location evidence="1">Membrane</location>
        <topology evidence="1">Multi-pass membrane protein</topology>
    </subcellularLocation>
</comment>
<evidence type="ECO:0000256" key="3">
    <source>
        <dbReference type="ARBA" id="ARBA00013279"/>
    </source>
</evidence>
<organism evidence="19 20">
    <name type="scientific">Anopheles minimus</name>
    <dbReference type="NCBI Taxonomy" id="112268"/>
    <lineage>
        <taxon>Eukaryota</taxon>
        <taxon>Metazoa</taxon>
        <taxon>Ecdysozoa</taxon>
        <taxon>Arthropoda</taxon>
        <taxon>Hexapoda</taxon>
        <taxon>Insecta</taxon>
        <taxon>Pterygota</taxon>
        <taxon>Neoptera</taxon>
        <taxon>Endopterygota</taxon>
        <taxon>Diptera</taxon>
        <taxon>Nematocera</taxon>
        <taxon>Culicoidea</taxon>
        <taxon>Culicidae</taxon>
        <taxon>Anophelinae</taxon>
        <taxon>Anopheles</taxon>
    </lineage>
</organism>
<dbReference type="EnsemblMetazoa" id="AMIN008602-RA">
    <property type="protein sequence ID" value="AMIN008602-PA"/>
    <property type="gene ID" value="AMIN008602"/>
</dbReference>
<dbReference type="GO" id="GO:0005737">
    <property type="term" value="C:cytoplasm"/>
    <property type="evidence" value="ECO:0007669"/>
    <property type="project" value="TreeGrafter"/>
</dbReference>
<dbReference type="GO" id="GO:0005811">
    <property type="term" value="C:lipid droplet"/>
    <property type="evidence" value="ECO:0007669"/>
    <property type="project" value="TreeGrafter"/>
</dbReference>
<feature type="transmembrane region" description="Helical" evidence="17">
    <location>
        <begin position="837"/>
        <end position="855"/>
    </location>
</feature>
<dbReference type="EC" id="3.1.1.3" evidence="3"/>